<evidence type="ECO:0000256" key="5">
    <source>
        <dbReference type="ARBA" id="ARBA00023204"/>
    </source>
</evidence>
<keyword evidence="9" id="KW-0547">Nucleotide-binding</keyword>
<dbReference type="GO" id="GO:0009379">
    <property type="term" value="C:Holliday junction helicase complex"/>
    <property type="evidence" value="ECO:0007669"/>
    <property type="project" value="InterPro"/>
</dbReference>
<evidence type="ECO:0000256" key="7">
    <source>
        <dbReference type="SAM" id="Phobius"/>
    </source>
</evidence>
<name>A0A0G1ULU0_9BACT</name>
<keyword evidence="9" id="KW-0378">Hydrolase</keyword>
<evidence type="ECO:0000313" key="10">
    <source>
        <dbReference type="Proteomes" id="UP000034661"/>
    </source>
</evidence>
<dbReference type="GO" id="GO:0006281">
    <property type="term" value="P:DNA repair"/>
    <property type="evidence" value="ECO:0007669"/>
    <property type="project" value="UniProtKB-UniRule"/>
</dbReference>
<organism evidence="9 10">
    <name type="scientific">Candidatus Gottesmanbacteria bacterium GW2011_GWA1_48_13</name>
    <dbReference type="NCBI Taxonomy" id="1618439"/>
    <lineage>
        <taxon>Bacteria</taxon>
        <taxon>Candidatus Gottesmaniibacteriota</taxon>
    </lineage>
</organism>
<dbReference type="Gene3D" id="1.10.150.20">
    <property type="entry name" value="5' to 3' exonuclease, C-terminal subdomain"/>
    <property type="match status" value="1"/>
</dbReference>
<dbReference type="Pfam" id="PF01330">
    <property type="entry name" value="RuvA_N"/>
    <property type="match status" value="1"/>
</dbReference>
<comment type="function">
    <text evidence="6">The RuvA-RuvB-RuvC complex processes Holliday junction (HJ) DNA during genetic recombination and DNA repair, while the RuvA-RuvB complex plays an important role in the rescue of blocked DNA replication forks via replication fork reversal (RFR). RuvA specifically binds to HJ cruciform DNA, conferring on it an open structure. The RuvB hexamer acts as an ATP-dependent pump, pulling dsDNA into and through the RuvAB complex. HJ branch migration allows RuvC to scan DNA until it finds its consensus sequence, where it cleaves and resolves the cruciform DNA.</text>
</comment>
<feature type="domain" description="Helix-hairpin-helix DNA-binding motif class 1" evidence="8">
    <location>
        <begin position="106"/>
        <end position="125"/>
    </location>
</feature>
<dbReference type="PATRIC" id="fig|1618439.3.peg.569"/>
<dbReference type="HAMAP" id="MF_00031">
    <property type="entry name" value="DNA_HJ_migration_RuvA"/>
    <property type="match status" value="1"/>
</dbReference>
<dbReference type="GO" id="GO:0009378">
    <property type="term" value="F:four-way junction helicase activity"/>
    <property type="evidence" value="ECO:0007669"/>
    <property type="project" value="InterPro"/>
</dbReference>
<sequence length="224" mass="24687">MPSPSPSPTHFPINSKINYYDFSILYALYSILYLMIGMLTGTIAKSERNPIVLDVHGVGYAVSVPAKLLSHLTHDSKQIFHVYTHVADDALDLYGFPSEEELFLFKLLLSVSGIGPRTALAVVDHGVREVRRAVTTSDVEFFTTIPRLGRKNAQKIIIELKSKLGSTKELDLTGDADGETKQLLEALTGMGFARSEAISAIKKLDAADKTLEQKFRHALKLLGK</sequence>
<dbReference type="InterPro" id="IPR000085">
    <property type="entry name" value="RuvA"/>
</dbReference>
<reference evidence="9 10" key="1">
    <citation type="journal article" date="2015" name="Nature">
        <title>rRNA introns, odd ribosomes, and small enigmatic genomes across a large radiation of phyla.</title>
        <authorList>
            <person name="Brown C.T."/>
            <person name="Hug L.A."/>
            <person name="Thomas B.C."/>
            <person name="Sharon I."/>
            <person name="Castelle C.J."/>
            <person name="Singh A."/>
            <person name="Wilkins M.J."/>
            <person name="Williams K.H."/>
            <person name="Banfield J.F."/>
        </authorList>
    </citation>
    <scope>NUCLEOTIDE SEQUENCE [LARGE SCALE GENOMIC DNA]</scope>
</reference>
<evidence type="ECO:0000259" key="8">
    <source>
        <dbReference type="SMART" id="SM00278"/>
    </source>
</evidence>
<keyword evidence="3 6" id="KW-0238">DNA-binding</keyword>
<comment type="subunit">
    <text evidence="6">Homotetramer. Forms an RuvA(8)-RuvB(12)-Holliday junction (HJ) complex. HJ DNA is sandwiched between 2 RuvA tetramers; dsDNA enters through RuvA and exits via RuvB. An RuvB hexamer assembles on each DNA strand where it exits the tetramer. Each RuvB hexamer is contacted by two RuvA subunits (via domain III) on 2 adjacent RuvB subunits; this complex drives branch migration. In the full resolvosome a probable DNA-RuvA(4)-RuvB(12)-RuvC(2) complex forms which resolves the HJ.</text>
</comment>
<protein>
    <recommendedName>
        <fullName evidence="6">Holliday junction branch migration complex subunit RuvA</fullName>
    </recommendedName>
</protein>
<keyword evidence="7" id="KW-0812">Transmembrane</keyword>
<evidence type="ECO:0000256" key="4">
    <source>
        <dbReference type="ARBA" id="ARBA00023172"/>
    </source>
</evidence>
<dbReference type="InterPro" id="IPR011114">
    <property type="entry name" value="RuvA_C"/>
</dbReference>
<keyword evidence="4 6" id="KW-0233">DNA recombination</keyword>
<comment type="domain">
    <text evidence="6">Has three domains with a flexible linker between the domains II and III and assumes an 'L' shape. Domain III is highly mobile and contacts RuvB.</text>
</comment>
<dbReference type="GO" id="GO:0048476">
    <property type="term" value="C:Holliday junction resolvase complex"/>
    <property type="evidence" value="ECO:0007669"/>
    <property type="project" value="UniProtKB-UniRule"/>
</dbReference>
<keyword evidence="9" id="KW-0067">ATP-binding</keyword>
<keyword evidence="5 6" id="KW-0234">DNA repair</keyword>
<dbReference type="InterPro" id="IPR010994">
    <property type="entry name" value="RuvA_2-like"/>
</dbReference>
<dbReference type="InterPro" id="IPR012340">
    <property type="entry name" value="NA-bd_OB-fold"/>
</dbReference>
<dbReference type="SUPFAM" id="SSF46929">
    <property type="entry name" value="DNA helicase RuvA subunit, C-terminal domain"/>
    <property type="match status" value="1"/>
</dbReference>
<dbReference type="InterPro" id="IPR003583">
    <property type="entry name" value="Hlx-hairpin-Hlx_DNA-bd_motif"/>
</dbReference>
<dbReference type="GO" id="GO:0005737">
    <property type="term" value="C:cytoplasm"/>
    <property type="evidence" value="ECO:0007669"/>
    <property type="project" value="UniProtKB-SubCell"/>
</dbReference>
<dbReference type="InterPro" id="IPR036267">
    <property type="entry name" value="RuvA_C_sf"/>
</dbReference>
<keyword evidence="7" id="KW-1133">Transmembrane helix</keyword>
<keyword evidence="1 6" id="KW-0963">Cytoplasm</keyword>
<dbReference type="SUPFAM" id="SSF47781">
    <property type="entry name" value="RuvA domain 2-like"/>
    <property type="match status" value="1"/>
</dbReference>
<feature type="transmembrane region" description="Helical" evidence="7">
    <location>
        <begin position="20"/>
        <end position="39"/>
    </location>
</feature>
<keyword evidence="2 6" id="KW-0227">DNA damage</keyword>
<dbReference type="SUPFAM" id="SSF50249">
    <property type="entry name" value="Nucleic acid-binding proteins"/>
    <property type="match status" value="1"/>
</dbReference>
<gene>
    <name evidence="6" type="primary">ruvA</name>
    <name evidence="9" type="ORF">UY27_C0025G0004</name>
</gene>
<feature type="domain" description="Helix-hairpin-helix DNA-binding motif class 1" evidence="8">
    <location>
        <begin position="140"/>
        <end position="159"/>
    </location>
</feature>
<dbReference type="CDD" id="cd14332">
    <property type="entry name" value="UBA_RuvA_C"/>
    <property type="match status" value="1"/>
</dbReference>
<comment type="subcellular location">
    <subcellularLocation>
        <location evidence="6">Cytoplasm</location>
    </subcellularLocation>
</comment>
<evidence type="ECO:0000256" key="6">
    <source>
        <dbReference type="HAMAP-Rule" id="MF_00031"/>
    </source>
</evidence>
<evidence type="ECO:0000256" key="2">
    <source>
        <dbReference type="ARBA" id="ARBA00022763"/>
    </source>
</evidence>
<comment type="similarity">
    <text evidence="6">Belongs to the RuvA family.</text>
</comment>
<comment type="caution">
    <text evidence="6">Lacks conserved residue(s) required for the propagation of feature annotation.</text>
</comment>
<dbReference type="AlphaFoldDB" id="A0A0G1ULU0"/>
<comment type="caution">
    <text evidence="9">The sequence shown here is derived from an EMBL/GenBank/DDBJ whole genome shotgun (WGS) entry which is preliminary data.</text>
</comment>
<dbReference type="EMBL" id="LCPJ01000025">
    <property type="protein sequence ID" value="KKU95172.1"/>
    <property type="molecule type" value="Genomic_DNA"/>
</dbReference>
<dbReference type="Proteomes" id="UP000034661">
    <property type="component" value="Unassembled WGS sequence"/>
</dbReference>
<feature type="region of interest" description="Domain III" evidence="6">
    <location>
        <begin position="181"/>
        <end position="224"/>
    </location>
</feature>
<dbReference type="GO" id="GO:0005524">
    <property type="term" value="F:ATP binding"/>
    <property type="evidence" value="ECO:0007669"/>
    <property type="project" value="InterPro"/>
</dbReference>
<dbReference type="GO" id="GO:0000400">
    <property type="term" value="F:four-way junction DNA binding"/>
    <property type="evidence" value="ECO:0007669"/>
    <property type="project" value="UniProtKB-UniRule"/>
</dbReference>
<evidence type="ECO:0000256" key="3">
    <source>
        <dbReference type="ARBA" id="ARBA00023125"/>
    </source>
</evidence>
<keyword evidence="9" id="KW-0347">Helicase</keyword>
<dbReference type="SMART" id="SM00278">
    <property type="entry name" value="HhH1"/>
    <property type="match status" value="2"/>
</dbReference>
<dbReference type="GO" id="GO:0006310">
    <property type="term" value="P:DNA recombination"/>
    <property type="evidence" value="ECO:0007669"/>
    <property type="project" value="UniProtKB-UniRule"/>
</dbReference>
<proteinExistence type="inferred from homology"/>
<accession>A0A0G1ULU0</accession>
<dbReference type="Pfam" id="PF14520">
    <property type="entry name" value="HHH_5"/>
    <property type="match status" value="1"/>
</dbReference>
<evidence type="ECO:0000313" key="9">
    <source>
        <dbReference type="EMBL" id="KKU95172.1"/>
    </source>
</evidence>
<dbReference type="Gene3D" id="2.40.50.140">
    <property type="entry name" value="Nucleic acid-binding proteins"/>
    <property type="match status" value="1"/>
</dbReference>
<evidence type="ECO:0000256" key="1">
    <source>
        <dbReference type="ARBA" id="ARBA00022490"/>
    </source>
</evidence>
<dbReference type="InterPro" id="IPR013849">
    <property type="entry name" value="DNA_helicase_Holl-junc_RuvA_I"/>
</dbReference>
<dbReference type="Gene3D" id="1.10.8.10">
    <property type="entry name" value="DNA helicase RuvA subunit, C-terminal domain"/>
    <property type="match status" value="1"/>
</dbReference>
<keyword evidence="7" id="KW-0472">Membrane</keyword>
<dbReference type="NCBIfam" id="TIGR00084">
    <property type="entry name" value="ruvA"/>
    <property type="match status" value="1"/>
</dbReference>